<evidence type="ECO:0000256" key="6">
    <source>
        <dbReference type="ARBA" id="ARBA00023136"/>
    </source>
</evidence>
<dbReference type="AlphaFoldDB" id="A0A7G9GYG0"/>
<dbReference type="GO" id="GO:0015562">
    <property type="term" value="F:efflux transmembrane transporter activity"/>
    <property type="evidence" value="ECO:0007669"/>
    <property type="project" value="InterPro"/>
</dbReference>
<evidence type="ECO:0000256" key="2">
    <source>
        <dbReference type="ARBA" id="ARBA00007613"/>
    </source>
</evidence>
<dbReference type="KEGG" id="fho:H9Q81_03110"/>
<dbReference type="GO" id="GO:0015288">
    <property type="term" value="F:porin activity"/>
    <property type="evidence" value="ECO:0007669"/>
    <property type="project" value="TreeGrafter"/>
</dbReference>
<dbReference type="PANTHER" id="PTHR30026">
    <property type="entry name" value="OUTER MEMBRANE PROTEIN TOLC"/>
    <property type="match status" value="1"/>
</dbReference>
<dbReference type="GO" id="GO:1990281">
    <property type="term" value="C:efflux pump complex"/>
    <property type="evidence" value="ECO:0007669"/>
    <property type="project" value="TreeGrafter"/>
</dbReference>
<evidence type="ECO:0000256" key="5">
    <source>
        <dbReference type="ARBA" id="ARBA00022692"/>
    </source>
</evidence>
<reference evidence="8 9" key="1">
    <citation type="submission" date="2020-08" db="EMBL/GenBank/DDBJ databases">
        <authorList>
            <person name="Liu C."/>
            <person name="Sun Q."/>
        </authorList>
    </citation>
    <scope>NUCLEOTIDE SEQUENCE [LARGE SCALE GENOMIC DNA]</scope>
    <source>
        <strain evidence="8 9">NSJ-57</strain>
    </source>
</reference>
<name>A0A7G9GYG0_9FUSO</name>
<dbReference type="EMBL" id="CP060637">
    <property type="protein sequence ID" value="QNM15842.1"/>
    <property type="molecule type" value="Genomic_DNA"/>
</dbReference>
<dbReference type="InterPro" id="IPR003423">
    <property type="entry name" value="OMP_efflux"/>
</dbReference>
<keyword evidence="7" id="KW-0998">Cell outer membrane</keyword>
<gene>
    <name evidence="8" type="ORF">H9Q81_03110</name>
</gene>
<keyword evidence="6" id="KW-0472">Membrane</keyword>
<dbReference type="RefSeq" id="WP_101474830.1">
    <property type="nucleotide sequence ID" value="NZ_CP060637.1"/>
</dbReference>
<dbReference type="GO" id="GO:0009279">
    <property type="term" value="C:cell outer membrane"/>
    <property type="evidence" value="ECO:0007669"/>
    <property type="project" value="UniProtKB-SubCell"/>
</dbReference>
<keyword evidence="9" id="KW-1185">Reference proteome</keyword>
<accession>A0A7G9GYG0</accession>
<dbReference type="PROSITE" id="PS51257">
    <property type="entry name" value="PROKAR_LIPOPROTEIN"/>
    <property type="match status" value="1"/>
</dbReference>
<dbReference type="Pfam" id="PF02321">
    <property type="entry name" value="OEP"/>
    <property type="match status" value="1"/>
</dbReference>
<evidence type="ECO:0000313" key="8">
    <source>
        <dbReference type="EMBL" id="QNM15842.1"/>
    </source>
</evidence>
<comment type="subcellular location">
    <subcellularLocation>
        <location evidence="1">Cell outer membrane</location>
    </subcellularLocation>
</comment>
<organism evidence="8 9">
    <name type="scientific">Fusobacterium hominis</name>
    <dbReference type="NCBI Taxonomy" id="2764326"/>
    <lineage>
        <taxon>Bacteria</taxon>
        <taxon>Fusobacteriati</taxon>
        <taxon>Fusobacteriota</taxon>
        <taxon>Fusobacteriia</taxon>
        <taxon>Fusobacteriales</taxon>
        <taxon>Fusobacteriaceae</taxon>
        <taxon>Fusobacterium</taxon>
    </lineage>
</organism>
<evidence type="ECO:0000256" key="7">
    <source>
        <dbReference type="ARBA" id="ARBA00023237"/>
    </source>
</evidence>
<evidence type="ECO:0000256" key="1">
    <source>
        <dbReference type="ARBA" id="ARBA00004442"/>
    </source>
</evidence>
<evidence type="ECO:0000256" key="3">
    <source>
        <dbReference type="ARBA" id="ARBA00022448"/>
    </source>
</evidence>
<sequence length="474" mass="54278">MKKVLFLVTALLLVSCSSKDVKKEREDILINKERVTSEILKQNSVLTLDDAINISVNRNLDIKTKEIEYEIAKLDKRIAFGNFLPKISLSYSRTMLDDNLKAKALDTGLEKLRPMVPFLPATLEARVLDKDFSILTVNAQLPIFVPSTWFLYDARVKGENISLLTKDLTVKMIKLQTIGKYYYILALQSEREYLQKELEATEQLKHNASLAFKTGSILEWEYKRVEVLNDTKKHALTQNERDLKVAKISLLNTLDLYPFADITLEKPNVQEDDDNLTLDTAIYEALKNSDLISIREQAEGVGKDITKIAISQFLPKIVLTGGYVNTDAKVLVNDNFFMGTLGGLFSIFNGFQNINEYKKAKQQQKIFYIKKEQEITKVILETVNAYNQYSSAKEEMNIANNNFKAMEGMLHQKKLEKDTGYIDDWEYIQALADFENALSLKEKATFKYRVSKATLDMLMEKSIFVKGDNKDEIK</sequence>
<dbReference type="Gene3D" id="1.20.1600.10">
    <property type="entry name" value="Outer membrane efflux proteins (OEP)"/>
    <property type="match status" value="1"/>
</dbReference>
<proteinExistence type="inferred from homology"/>
<dbReference type="InterPro" id="IPR051906">
    <property type="entry name" value="TolC-like"/>
</dbReference>
<dbReference type="Proteomes" id="UP000515913">
    <property type="component" value="Chromosome"/>
</dbReference>
<keyword evidence="4" id="KW-1134">Transmembrane beta strand</keyword>
<evidence type="ECO:0000256" key="4">
    <source>
        <dbReference type="ARBA" id="ARBA00022452"/>
    </source>
</evidence>
<keyword evidence="5" id="KW-0812">Transmembrane</keyword>
<keyword evidence="3" id="KW-0813">Transport</keyword>
<dbReference type="PANTHER" id="PTHR30026:SF20">
    <property type="entry name" value="OUTER MEMBRANE PROTEIN TOLC"/>
    <property type="match status" value="1"/>
</dbReference>
<comment type="similarity">
    <text evidence="2">Belongs to the outer membrane factor (OMF) (TC 1.B.17) family.</text>
</comment>
<protein>
    <submittedName>
        <fullName evidence="8">TolC family protein</fullName>
    </submittedName>
</protein>
<evidence type="ECO:0000313" key="9">
    <source>
        <dbReference type="Proteomes" id="UP000515913"/>
    </source>
</evidence>
<dbReference type="SUPFAM" id="SSF56954">
    <property type="entry name" value="Outer membrane efflux proteins (OEP)"/>
    <property type="match status" value="1"/>
</dbReference>